<dbReference type="InterPro" id="IPR051689">
    <property type="entry name" value="Sterol_desaturase/TMEM195"/>
</dbReference>
<dbReference type="GO" id="GO:0012505">
    <property type="term" value="C:endomembrane system"/>
    <property type="evidence" value="ECO:0007669"/>
    <property type="project" value="UniProtKB-SubCell"/>
</dbReference>
<organism evidence="9 10">
    <name type="scientific">Candidatus Defluviibacterium haderslevense</name>
    <dbReference type="NCBI Taxonomy" id="2981993"/>
    <lineage>
        <taxon>Bacteria</taxon>
        <taxon>Pseudomonadati</taxon>
        <taxon>Bacteroidota</taxon>
        <taxon>Saprospiria</taxon>
        <taxon>Saprospirales</taxon>
        <taxon>Saprospiraceae</taxon>
        <taxon>Candidatus Defluviibacterium</taxon>
    </lineage>
</organism>
<dbReference type="Proteomes" id="UP000808349">
    <property type="component" value="Unassembled WGS sequence"/>
</dbReference>
<comment type="subcellular location">
    <subcellularLocation>
        <location evidence="1">Endomembrane system</location>
        <topology evidence="1">Multi-pass membrane protein</topology>
    </subcellularLocation>
</comment>
<dbReference type="Pfam" id="PF04116">
    <property type="entry name" value="FA_hydroxylase"/>
    <property type="match status" value="1"/>
</dbReference>
<evidence type="ECO:0000313" key="10">
    <source>
        <dbReference type="Proteomes" id="UP000808349"/>
    </source>
</evidence>
<feature type="transmembrane region" description="Helical" evidence="7">
    <location>
        <begin position="90"/>
        <end position="107"/>
    </location>
</feature>
<evidence type="ECO:0000256" key="1">
    <source>
        <dbReference type="ARBA" id="ARBA00004127"/>
    </source>
</evidence>
<evidence type="ECO:0000256" key="6">
    <source>
        <dbReference type="ARBA" id="ARBA00023136"/>
    </source>
</evidence>
<evidence type="ECO:0000256" key="5">
    <source>
        <dbReference type="ARBA" id="ARBA00023098"/>
    </source>
</evidence>
<reference evidence="9 10" key="1">
    <citation type="submission" date="2020-10" db="EMBL/GenBank/DDBJ databases">
        <title>Connecting structure to function with the recovery of over 1000 high-quality activated sludge metagenome-assembled genomes encoding full-length rRNA genes using long-read sequencing.</title>
        <authorList>
            <person name="Singleton C.M."/>
            <person name="Petriglieri F."/>
            <person name="Kristensen J.M."/>
            <person name="Kirkegaard R.H."/>
            <person name="Michaelsen T.Y."/>
            <person name="Andersen M.H."/>
            <person name="Karst S.M."/>
            <person name="Dueholm M.S."/>
            <person name="Nielsen P.H."/>
            <person name="Albertsen M."/>
        </authorList>
    </citation>
    <scope>NUCLEOTIDE SEQUENCE [LARGE SCALE GENOMIC DNA]</scope>
    <source>
        <strain evidence="9">Ribe_18-Q3-R11-54_BAT3C.373</strain>
    </source>
</reference>
<evidence type="ECO:0000256" key="4">
    <source>
        <dbReference type="ARBA" id="ARBA00023002"/>
    </source>
</evidence>
<proteinExistence type="predicted"/>
<evidence type="ECO:0000256" key="2">
    <source>
        <dbReference type="ARBA" id="ARBA00022692"/>
    </source>
</evidence>
<sequence>MQILPHFTHGQDMQQLMICIFVFTICWNLENIYGVTKDYRKWRHDFNNALFVIPGVFLQLTIGYVFIRILLNENIHQYGILHYFSLDSTVEQLIGTFIFLDFTYYIYHYLMHKVKLVWPFHAVHHSDTVLNVSTSLREHPLETCIRLGHYILAACLLGPAFWIITLHQFVQIISKIIIHSNFRLPEQVDKYLSYVILTPNMHHVHHHYVEPYTDSNYGDLLSIWDRMFGTFTYLDRHEVVFGLDKTIHKTLTFKELIMLPFRDKTL</sequence>
<feature type="transmembrane region" description="Helical" evidence="7">
    <location>
        <begin position="48"/>
        <end position="70"/>
    </location>
</feature>
<dbReference type="PANTHER" id="PTHR21624:SF1">
    <property type="entry name" value="ALKYLGLYCEROL MONOOXYGENASE"/>
    <property type="match status" value="1"/>
</dbReference>
<gene>
    <name evidence="9" type="ORF">IPO85_05120</name>
</gene>
<dbReference type="AlphaFoldDB" id="A0A9D7XCL3"/>
<keyword evidence="2 7" id="KW-0812">Transmembrane</keyword>
<keyword evidence="3 7" id="KW-1133">Transmembrane helix</keyword>
<dbReference type="GO" id="GO:0050479">
    <property type="term" value="F:glyceryl-ether monooxygenase activity"/>
    <property type="evidence" value="ECO:0007669"/>
    <property type="project" value="TreeGrafter"/>
</dbReference>
<dbReference type="GO" id="GO:0008610">
    <property type="term" value="P:lipid biosynthetic process"/>
    <property type="evidence" value="ECO:0007669"/>
    <property type="project" value="InterPro"/>
</dbReference>
<evidence type="ECO:0000256" key="7">
    <source>
        <dbReference type="SAM" id="Phobius"/>
    </source>
</evidence>
<dbReference type="GO" id="GO:0006643">
    <property type="term" value="P:membrane lipid metabolic process"/>
    <property type="evidence" value="ECO:0007669"/>
    <property type="project" value="TreeGrafter"/>
</dbReference>
<feature type="transmembrane region" description="Helical" evidence="7">
    <location>
        <begin position="15"/>
        <end position="36"/>
    </location>
</feature>
<evidence type="ECO:0000313" key="9">
    <source>
        <dbReference type="EMBL" id="MBK9716889.1"/>
    </source>
</evidence>
<feature type="domain" description="Fatty acid hydroxylase" evidence="8">
    <location>
        <begin position="96"/>
        <end position="230"/>
    </location>
</feature>
<accession>A0A9D7XCL3</accession>
<feature type="transmembrane region" description="Helical" evidence="7">
    <location>
        <begin position="147"/>
        <end position="170"/>
    </location>
</feature>
<evidence type="ECO:0000259" key="8">
    <source>
        <dbReference type="Pfam" id="PF04116"/>
    </source>
</evidence>
<dbReference type="GO" id="GO:0016020">
    <property type="term" value="C:membrane"/>
    <property type="evidence" value="ECO:0007669"/>
    <property type="project" value="GOC"/>
</dbReference>
<dbReference type="EMBL" id="JADKFW010000004">
    <property type="protein sequence ID" value="MBK9716889.1"/>
    <property type="molecule type" value="Genomic_DNA"/>
</dbReference>
<keyword evidence="4" id="KW-0560">Oxidoreductase</keyword>
<dbReference type="GO" id="GO:0005506">
    <property type="term" value="F:iron ion binding"/>
    <property type="evidence" value="ECO:0007669"/>
    <property type="project" value="InterPro"/>
</dbReference>
<keyword evidence="5" id="KW-0443">Lipid metabolism</keyword>
<keyword evidence="6 7" id="KW-0472">Membrane</keyword>
<protein>
    <submittedName>
        <fullName evidence="9">Sterol desaturase family protein</fullName>
    </submittedName>
</protein>
<comment type="caution">
    <text evidence="9">The sequence shown here is derived from an EMBL/GenBank/DDBJ whole genome shotgun (WGS) entry which is preliminary data.</text>
</comment>
<dbReference type="PANTHER" id="PTHR21624">
    <property type="entry name" value="STEROL DESATURASE-RELATED PROTEIN"/>
    <property type="match status" value="1"/>
</dbReference>
<name>A0A9D7XCL3_9BACT</name>
<evidence type="ECO:0000256" key="3">
    <source>
        <dbReference type="ARBA" id="ARBA00022989"/>
    </source>
</evidence>
<dbReference type="InterPro" id="IPR006694">
    <property type="entry name" value="Fatty_acid_hydroxylase"/>
</dbReference>